<dbReference type="InterPro" id="IPR000719">
    <property type="entry name" value="Prot_kinase_dom"/>
</dbReference>
<keyword evidence="2" id="KW-0067">ATP-binding</keyword>
<name>A0A388L4X3_CHABU</name>
<dbReference type="PANTHER" id="PTHR47989">
    <property type="entry name" value="OS01G0750732 PROTEIN"/>
    <property type="match status" value="1"/>
</dbReference>
<comment type="caution">
    <text evidence="6">The sequence shown here is derived from an EMBL/GenBank/DDBJ whole genome shotgun (WGS) entry which is preliminary data.</text>
</comment>
<dbReference type="GO" id="GO:0004672">
    <property type="term" value="F:protein kinase activity"/>
    <property type="evidence" value="ECO:0007669"/>
    <property type="project" value="InterPro"/>
</dbReference>
<feature type="region of interest" description="Disordered" evidence="3">
    <location>
        <begin position="333"/>
        <end position="368"/>
    </location>
</feature>
<protein>
    <recommendedName>
        <fullName evidence="5">Protein kinase domain-containing protein</fullName>
    </recommendedName>
</protein>
<evidence type="ECO:0000259" key="5">
    <source>
        <dbReference type="PROSITE" id="PS50011"/>
    </source>
</evidence>
<dbReference type="PROSITE" id="PS50011">
    <property type="entry name" value="PROTEIN_KINASE_DOM"/>
    <property type="match status" value="1"/>
</dbReference>
<keyword evidence="4" id="KW-0472">Membrane</keyword>
<dbReference type="STRING" id="69332.A0A388L4X3"/>
<reference evidence="6 7" key="1">
    <citation type="journal article" date="2018" name="Cell">
        <title>The Chara Genome: Secondary Complexity and Implications for Plant Terrestrialization.</title>
        <authorList>
            <person name="Nishiyama T."/>
            <person name="Sakayama H."/>
            <person name="Vries J.D."/>
            <person name="Buschmann H."/>
            <person name="Saint-Marcoux D."/>
            <person name="Ullrich K.K."/>
            <person name="Haas F.B."/>
            <person name="Vanderstraeten L."/>
            <person name="Becker D."/>
            <person name="Lang D."/>
            <person name="Vosolsobe S."/>
            <person name="Rombauts S."/>
            <person name="Wilhelmsson P.K.I."/>
            <person name="Janitza P."/>
            <person name="Kern R."/>
            <person name="Heyl A."/>
            <person name="Rumpler F."/>
            <person name="Villalobos L.I.A.C."/>
            <person name="Clay J.M."/>
            <person name="Skokan R."/>
            <person name="Toyoda A."/>
            <person name="Suzuki Y."/>
            <person name="Kagoshima H."/>
            <person name="Schijlen E."/>
            <person name="Tajeshwar N."/>
            <person name="Catarino B."/>
            <person name="Hetherington A.J."/>
            <person name="Saltykova A."/>
            <person name="Bonnot C."/>
            <person name="Breuninger H."/>
            <person name="Symeonidi A."/>
            <person name="Radhakrishnan G.V."/>
            <person name="Van Nieuwerburgh F."/>
            <person name="Deforce D."/>
            <person name="Chang C."/>
            <person name="Karol K.G."/>
            <person name="Hedrich R."/>
            <person name="Ulvskov P."/>
            <person name="Glockner G."/>
            <person name="Delwiche C.F."/>
            <person name="Petrasek J."/>
            <person name="Van de Peer Y."/>
            <person name="Friml J."/>
            <person name="Beilby M."/>
            <person name="Dolan L."/>
            <person name="Kohara Y."/>
            <person name="Sugano S."/>
            <person name="Fujiyama A."/>
            <person name="Delaux P.-M."/>
            <person name="Quint M."/>
            <person name="TheiBen G."/>
            <person name="Hagemann M."/>
            <person name="Harholt J."/>
            <person name="Dunand C."/>
            <person name="Zachgo S."/>
            <person name="Langdale J."/>
            <person name="Maumus F."/>
            <person name="Straeten D.V.D."/>
            <person name="Gould S.B."/>
            <person name="Rensing S.A."/>
        </authorList>
    </citation>
    <scope>NUCLEOTIDE SEQUENCE [LARGE SCALE GENOMIC DNA]</scope>
    <source>
        <strain evidence="6 7">S276</strain>
    </source>
</reference>
<dbReference type="PANTHER" id="PTHR47989:SF47">
    <property type="entry name" value="SERINE_THREONINE-PROTEIN KINASE PBL28-RELATED"/>
    <property type="match status" value="1"/>
</dbReference>
<evidence type="ECO:0000256" key="3">
    <source>
        <dbReference type="SAM" id="MobiDB-lite"/>
    </source>
</evidence>
<dbReference type="InterPro" id="IPR011009">
    <property type="entry name" value="Kinase-like_dom_sf"/>
</dbReference>
<keyword evidence="1" id="KW-0547">Nucleotide-binding</keyword>
<evidence type="ECO:0000313" key="7">
    <source>
        <dbReference type="Proteomes" id="UP000265515"/>
    </source>
</evidence>
<dbReference type="Gene3D" id="3.30.200.20">
    <property type="entry name" value="Phosphorylase Kinase, domain 1"/>
    <property type="match status" value="1"/>
</dbReference>
<gene>
    <name evidence="6" type="ORF">CBR_g23621</name>
</gene>
<organism evidence="6 7">
    <name type="scientific">Chara braunii</name>
    <name type="common">Braun's stonewort</name>
    <dbReference type="NCBI Taxonomy" id="69332"/>
    <lineage>
        <taxon>Eukaryota</taxon>
        <taxon>Viridiplantae</taxon>
        <taxon>Streptophyta</taxon>
        <taxon>Charophyceae</taxon>
        <taxon>Charales</taxon>
        <taxon>Characeae</taxon>
        <taxon>Chara</taxon>
    </lineage>
</organism>
<feature type="region of interest" description="Disordered" evidence="3">
    <location>
        <begin position="241"/>
        <end position="300"/>
    </location>
</feature>
<evidence type="ECO:0000256" key="2">
    <source>
        <dbReference type="ARBA" id="ARBA00022840"/>
    </source>
</evidence>
<evidence type="ECO:0000256" key="4">
    <source>
        <dbReference type="SAM" id="Phobius"/>
    </source>
</evidence>
<feature type="compositionally biased region" description="Pro residues" evidence="3">
    <location>
        <begin position="691"/>
        <end position="715"/>
    </location>
</feature>
<dbReference type="Proteomes" id="UP000265515">
    <property type="component" value="Unassembled WGS sequence"/>
</dbReference>
<dbReference type="InterPro" id="IPR001245">
    <property type="entry name" value="Ser-Thr/Tyr_kinase_cat_dom"/>
</dbReference>
<keyword evidence="4" id="KW-0812">Transmembrane</keyword>
<dbReference type="AlphaFoldDB" id="A0A388L4X3"/>
<evidence type="ECO:0000256" key="1">
    <source>
        <dbReference type="ARBA" id="ARBA00022741"/>
    </source>
</evidence>
<feature type="domain" description="Protein kinase" evidence="5">
    <location>
        <begin position="416"/>
        <end position="782"/>
    </location>
</feature>
<dbReference type="GO" id="GO:0005524">
    <property type="term" value="F:ATP binding"/>
    <property type="evidence" value="ECO:0007669"/>
    <property type="project" value="UniProtKB-KW"/>
</dbReference>
<feature type="compositionally biased region" description="Polar residues" evidence="3">
    <location>
        <begin position="289"/>
        <end position="300"/>
    </location>
</feature>
<keyword evidence="7" id="KW-1185">Reference proteome</keyword>
<feature type="transmembrane region" description="Helical" evidence="4">
    <location>
        <begin position="306"/>
        <end position="326"/>
    </location>
</feature>
<feature type="compositionally biased region" description="Low complexity" evidence="3">
    <location>
        <begin position="250"/>
        <end position="269"/>
    </location>
</feature>
<dbReference type="OrthoDB" id="6718656at2759"/>
<dbReference type="Gramene" id="GBG77292">
    <property type="protein sequence ID" value="GBG77292"/>
    <property type="gene ID" value="CBR_g23621"/>
</dbReference>
<keyword evidence="4" id="KW-1133">Transmembrane helix</keyword>
<evidence type="ECO:0000313" key="6">
    <source>
        <dbReference type="EMBL" id="GBG77292.1"/>
    </source>
</evidence>
<dbReference type="SUPFAM" id="SSF56112">
    <property type="entry name" value="Protein kinase-like (PK-like)"/>
    <property type="match status" value="1"/>
</dbReference>
<accession>A0A388L4X3</accession>
<feature type="region of interest" description="Disordered" evidence="3">
    <location>
        <begin position="685"/>
        <end position="727"/>
    </location>
</feature>
<dbReference type="Gene3D" id="1.10.510.10">
    <property type="entry name" value="Transferase(Phosphotransferase) domain 1"/>
    <property type="match status" value="1"/>
</dbReference>
<dbReference type="EMBL" id="BFEA01000264">
    <property type="protein sequence ID" value="GBG77292.1"/>
    <property type="molecule type" value="Genomic_DNA"/>
</dbReference>
<dbReference type="Pfam" id="PF07714">
    <property type="entry name" value="PK_Tyr_Ser-Thr"/>
    <property type="match status" value="1"/>
</dbReference>
<proteinExistence type="predicted"/>
<sequence>MDLSLDQTHLILSLTSSAQAEREGYSALALLRTSYPTGQGVEKYPVRGFVGSLALARRKDTLYLAVTVGANDSGLRYVGVGEWGAPTMGRRDSEISPNPVEVNEWSAGMTLSPRSFPYGNTGMYVVDKKRSSLTAFLLMNDLTNGSIAGNATSTGLRDMAFMSDRCSIFICGSNDGTGYIRWIYNKSPQLSFESNETLAVYNSAEGIAGLALRENDSHVILYVGTRDGDLIAVPINKSALTCPSQTSDGSPPANSPSSLSSPSPASHSPRQADGGPTPAVHSVSPSPPTQTSLDKSPSRSARSRQIGLAAAAVVLIAATVAFVCFVSRRRRSSSSAGRKAMQARNLSSSVGSAGQPVNDMTSPDPDVEREQVEYSSGLQSSRIPVALPLSPPPSPSCKLFSLASLSACTDNFADSHRIPIAATCGTFGEVYRGSIGGTEVAIKLRRGRLTENLRRQFLWEVSTWSRLQHDHLLPLIGYCQEDDYCVLVYPYFSGGNLHSRLHDRMRLGVGVGAAGVGGNSLSSPPPPPPLPPSLTLIQRLQIGFQIAKAVHYLHERAGQPIIHRSIKSSNVLLSNQPGGQVRGGGGGGGGGGGEVSAVLADCEWATMCEKVFEVTHDEFVKAATASGTFGYISPEYLLASQLSEKNDVYAVGVILFEMLTGRKAVMLAPSGIGCMTLADWANPFLRDRKPSPTPKGNRPPPLLAPPPANLPPAAPPAGAGGPQQRANLPQSLLDTSLKEQATMPLMKKMAMKALQLASKCTDDEEKRRPSIGYVVDEFRRILVLGESDSRSRFLVSR</sequence>